<dbReference type="RefSeq" id="WP_283432607.1">
    <property type="nucleotide sequence ID" value="NZ_CAWLDM010000001.1"/>
</dbReference>
<reference evidence="1 2" key="1">
    <citation type="submission" date="2017-05" db="EMBL/GenBank/DDBJ databases">
        <authorList>
            <person name="Varghese N."/>
            <person name="Submissions S."/>
        </authorList>
    </citation>
    <scope>NUCLEOTIDE SEQUENCE [LARGE SCALE GENOMIC DNA]</scope>
    <source>
        <strain evidence="1 2">DSM 25457</strain>
    </source>
</reference>
<gene>
    <name evidence="1" type="ORF">SAMN06265222_105137</name>
</gene>
<dbReference type="Proteomes" id="UP001158067">
    <property type="component" value="Unassembled WGS sequence"/>
</dbReference>
<dbReference type="EMBL" id="FXUG01000005">
    <property type="protein sequence ID" value="SMP56351.1"/>
    <property type="molecule type" value="Genomic_DNA"/>
</dbReference>
<sequence length="60" mass="6120">MASIAARFVPDHPADRDLGRCVTNGTTVGSVVLFTAGVIQTVSSESLVNSSSIGDADGIR</sequence>
<proteinExistence type="predicted"/>
<evidence type="ECO:0000313" key="1">
    <source>
        <dbReference type="EMBL" id="SMP56351.1"/>
    </source>
</evidence>
<protein>
    <submittedName>
        <fullName evidence="1">Uncharacterized protein</fullName>
    </submittedName>
</protein>
<accession>A0ABY1Q2P6</accession>
<keyword evidence="2" id="KW-1185">Reference proteome</keyword>
<name>A0ABY1Q2P6_9BACT</name>
<evidence type="ECO:0000313" key="2">
    <source>
        <dbReference type="Proteomes" id="UP001158067"/>
    </source>
</evidence>
<organism evidence="1 2">
    <name type="scientific">Neorhodopirellula lusitana</name>
    <dbReference type="NCBI Taxonomy" id="445327"/>
    <lineage>
        <taxon>Bacteria</taxon>
        <taxon>Pseudomonadati</taxon>
        <taxon>Planctomycetota</taxon>
        <taxon>Planctomycetia</taxon>
        <taxon>Pirellulales</taxon>
        <taxon>Pirellulaceae</taxon>
        <taxon>Neorhodopirellula</taxon>
    </lineage>
</organism>
<comment type="caution">
    <text evidence="1">The sequence shown here is derived from an EMBL/GenBank/DDBJ whole genome shotgun (WGS) entry which is preliminary data.</text>
</comment>